<evidence type="ECO:0000256" key="1">
    <source>
        <dbReference type="SAM" id="MobiDB-lite"/>
    </source>
</evidence>
<keyword evidence="3" id="KW-1185">Reference proteome</keyword>
<dbReference type="SFLD" id="SFLDG01018">
    <property type="entry name" value="Squalene/Phytoene_Synthase_Lik"/>
    <property type="match status" value="1"/>
</dbReference>
<dbReference type="Proteomes" id="UP000830115">
    <property type="component" value="Chromosome"/>
</dbReference>
<dbReference type="InterPro" id="IPR002060">
    <property type="entry name" value="Squ/phyt_synthse"/>
</dbReference>
<evidence type="ECO:0000313" key="3">
    <source>
        <dbReference type="Proteomes" id="UP000830115"/>
    </source>
</evidence>
<dbReference type="Pfam" id="PF00494">
    <property type="entry name" value="SQS_PSY"/>
    <property type="match status" value="1"/>
</dbReference>
<dbReference type="RefSeq" id="WP_248861381.1">
    <property type="nucleotide sequence ID" value="NZ_CP086322.1"/>
</dbReference>
<accession>A0ABY4M2R7</accession>
<evidence type="ECO:0000313" key="2">
    <source>
        <dbReference type="EMBL" id="UQA90640.1"/>
    </source>
</evidence>
<name>A0ABY4M2R7_9ACTN</name>
<organism evidence="2 3">
    <name type="scientific">Streptomyces halobius</name>
    <dbReference type="NCBI Taxonomy" id="2879846"/>
    <lineage>
        <taxon>Bacteria</taxon>
        <taxon>Bacillati</taxon>
        <taxon>Actinomycetota</taxon>
        <taxon>Actinomycetes</taxon>
        <taxon>Kitasatosporales</taxon>
        <taxon>Streptomycetaceae</taxon>
        <taxon>Streptomyces</taxon>
    </lineage>
</organism>
<dbReference type="SUPFAM" id="SSF48576">
    <property type="entry name" value="Terpenoid synthases"/>
    <property type="match status" value="1"/>
</dbReference>
<dbReference type="PANTHER" id="PTHR31480">
    <property type="entry name" value="BIFUNCTIONAL LYCOPENE CYCLASE/PHYTOENE SYNTHASE"/>
    <property type="match status" value="1"/>
</dbReference>
<gene>
    <name evidence="2" type="ORF">K9S39_00845</name>
</gene>
<protein>
    <submittedName>
        <fullName evidence="2">Squalene/phytoene synthase family protein</fullName>
    </submittedName>
</protein>
<sequence>MYLDRMALTSAGIHDPLLRESYEFCRRLLVAFGDGKDIWRGSLLLPPERRPHLWAVYGFARHFDELVDGVDSAVTERAFSEWRDVVLTDVGSGHSCEPSVRALIHTLGAWDIDPASAESLVKSHLNAHLMDLRVTEYATWEDLQQYLRLMAVETFFPMVLAIMGPLSRPAGEEGAAIAQAVHWTNMIRDVAEDQRLGRTYLPLEDLDRFGVSRQDLARGRTTPAIRDLVKFEVDRAHSLYERGADLPDLVHPQCQGSFKASLVFYRSYLTEIERRDYDVLTAKPRIGHARQAQLLLRAGVPLLRSRVHRSVTPTGVARRRSEAAGRLPAGS</sequence>
<reference evidence="2" key="1">
    <citation type="submission" date="2021-10" db="EMBL/GenBank/DDBJ databases">
        <title>Streptomyces nigrumlapis sp.nov.,an antimicrobial producing actinobacterium isolated from Black Gobi rocks.</title>
        <authorList>
            <person name="Wen Y."/>
            <person name="Zhang W."/>
            <person name="Liu X.G."/>
        </authorList>
    </citation>
    <scope>NUCLEOTIDE SEQUENCE</scope>
    <source>
        <strain evidence="2">ST13-2-2</strain>
    </source>
</reference>
<dbReference type="SFLD" id="SFLDS00005">
    <property type="entry name" value="Isoprenoid_Synthase_Type_I"/>
    <property type="match status" value="1"/>
</dbReference>
<dbReference type="EMBL" id="CP086322">
    <property type="protein sequence ID" value="UQA90640.1"/>
    <property type="molecule type" value="Genomic_DNA"/>
</dbReference>
<proteinExistence type="predicted"/>
<dbReference type="InterPro" id="IPR008949">
    <property type="entry name" value="Isoprenoid_synthase_dom_sf"/>
</dbReference>
<dbReference type="Gene3D" id="1.10.600.10">
    <property type="entry name" value="Farnesyl Diphosphate Synthase"/>
    <property type="match status" value="1"/>
</dbReference>
<feature type="region of interest" description="Disordered" evidence="1">
    <location>
        <begin position="311"/>
        <end position="331"/>
    </location>
</feature>